<feature type="compositionally biased region" description="Basic and acidic residues" evidence="1">
    <location>
        <begin position="102"/>
        <end position="120"/>
    </location>
</feature>
<feature type="region of interest" description="Disordered" evidence="1">
    <location>
        <begin position="84"/>
        <end position="156"/>
    </location>
</feature>
<sequence length="857" mass="98435">MKHERNWDGDLRVLSNLTRRLSYDLELDHYVTQFLTRHGNFAYYKYIYCKASSHLCACGVTETAEHVLFDCPRRRTLRCFKRRNSRSSPGEYSIHDPATQVGEREDEHQDEILGGDEKETTATTNGRHHHKLKPANSARQDRRPISKQPRKSVELSLSISSPPRVHTCGYEDATEITCRSVRALCMGYGTITGLCDSNLTCGHHSKFQGSIGRRKISFSRPICACTVATTRADTKHVNLKTIKLINPGVHQKSNRPRGKNGSNQVISIRKTYVLYHPKRMTITHTCIRIHSCIAGDVKFAGVFMPEEKFSSYFLWKSAISWQIKNRRCFKSIFADNRLLFLGCNSIQLHKTHINLRFNNVKEILVHIDRTPSTLQRQKYEVSGVLKLERDNVTTTAAYSCGWYEFSNKTKQLIHLMLIRSNRPCELQSGPSKILKMNYVNFTAHLCNFKSRAHKIAESQTLILDVCTLVFSEFGLFDSFRKYRAEPKAAAHVYDCTSVSRGIIRHARATPTRKRTRIAALSPDRTMIESLIKIIEIGRFARPIQRLVYPARIAGKERERCVRSTAYFVEIYPSQEFRLIVNEFIESCILLSREKKSREKRVVRGERQRLVHKARYKRFSPASIFSIYELNENILSNISLKNKVKNKKAFLYQTTTAIRSLISPGLEVIFFGSCLIFLVRGGQCAQRRCRSSRNWLGGIMPSSEYCPDFREDSAVNQSKKSIKREKTFTSCVIICCRTLTLLARTGGLGRFGRSPFVTKWTCYNINKGKIITARKAKMNSMHKKKSRIDVRRRCAEALEKEDDENEECLQGSNCFISPVIIATSSNRQIHYSTATVHVRIIKCQKLRGSEKIKLKIEE</sequence>
<dbReference type="EMBL" id="CADCXV010000158">
    <property type="protein sequence ID" value="CAB0028606.1"/>
    <property type="molecule type" value="Genomic_DNA"/>
</dbReference>
<organism evidence="2 3">
    <name type="scientific">Trichogramma brassicae</name>
    <dbReference type="NCBI Taxonomy" id="86971"/>
    <lineage>
        <taxon>Eukaryota</taxon>
        <taxon>Metazoa</taxon>
        <taxon>Ecdysozoa</taxon>
        <taxon>Arthropoda</taxon>
        <taxon>Hexapoda</taxon>
        <taxon>Insecta</taxon>
        <taxon>Pterygota</taxon>
        <taxon>Neoptera</taxon>
        <taxon>Endopterygota</taxon>
        <taxon>Hymenoptera</taxon>
        <taxon>Apocrita</taxon>
        <taxon>Proctotrupomorpha</taxon>
        <taxon>Chalcidoidea</taxon>
        <taxon>Trichogrammatidae</taxon>
        <taxon>Trichogramma</taxon>
    </lineage>
</organism>
<proteinExistence type="predicted"/>
<dbReference type="AlphaFoldDB" id="A0A6H5HUQ7"/>
<name>A0A6H5HUQ7_9HYME</name>
<protein>
    <submittedName>
        <fullName evidence="2">Uncharacterized protein</fullName>
    </submittedName>
</protein>
<reference evidence="2 3" key="1">
    <citation type="submission" date="2020-02" db="EMBL/GenBank/DDBJ databases">
        <authorList>
            <person name="Ferguson B K."/>
        </authorList>
    </citation>
    <scope>NUCLEOTIDE SEQUENCE [LARGE SCALE GENOMIC DNA]</scope>
</reference>
<dbReference type="OrthoDB" id="6614360at2759"/>
<gene>
    <name evidence="2" type="ORF">TBRA_LOCUS761</name>
</gene>
<evidence type="ECO:0000256" key="1">
    <source>
        <dbReference type="SAM" id="MobiDB-lite"/>
    </source>
</evidence>
<feature type="non-terminal residue" evidence="2">
    <location>
        <position position="857"/>
    </location>
</feature>
<evidence type="ECO:0000313" key="2">
    <source>
        <dbReference type="EMBL" id="CAB0028606.1"/>
    </source>
</evidence>
<evidence type="ECO:0000313" key="3">
    <source>
        <dbReference type="Proteomes" id="UP000479190"/>
    </source>
</evidence>
<dbReference type="Proteomes" id="UP000479190">
    <property type="component" value="Unassembled WGS sequence"/>
</dbReference>
<keyword evidence="3" id="KW-1185">Reference proteome</keyword>
<accession>A0A6H5HUQ7</accession>